<dbReference type="Proteomes" id="UP000323274">
    <property type="component" value="Unassembled WGS sequence"/>
</dbReference>
<dbReference type="RefSeq" id="WP_187764941.1">
    <property type="nucleotide sequence ID" value="NZ_BJJW01000006.1"/>
</dbReference>
<evidence type="ECO:0000313" key="3">
    <source>
        <dbReference type="Proteomes" id="UP000323274"/>
    </source>
</evidence>
<feature type="compositionally biased region" description="Polar residues" evidence="1">
    <location>
        <begin position="1"/>
        <end position="15"/>
    </location>
</feature>
<name>A0A5A5U2E3_LEUCI</name>
<comment type="caution">
    <text evidence="2">The sequence shown here is derived from an EMBL/GenBank/DDBJ whole genome shotgun (WGS) entry which is preliminary data.</text>
</comment>
<evidence type="ECO:0000256" key="1">
    <source>
        <dbReference type="SAM" id="MobiDB-lite"/>
    </source>
</evidence>
<proteinExistence type="predicted"/>
<accession>A0A5A5U2E3</accession>
<feature type="compositionally biased region" description="Basic and acidic residues" evidence="1">
    <location>
        <begin position="24"/>
        <end position="47"/>
    </location>
</feature>
<sequence>MAKIMNNETSVTQSIDDLFQLPADQKEKSNYSRDAMLGREDNKDQKK</sequence>
<organism evidence="2 3">
    <name type="scientific">Leuconostoc citreum</name>
    <dbReference type="NCBI Taxonomy" id="33964"/>
    <lineage>
        <taxon>Bacteria</taxon>
        <taxon>Bacillati</taxon>
        <taxon>Bacillota</taxon>
        <taxon>Bacilli</taxon>
        <taxon>Lactobacillales</taxon>
        <taxon>Lactobacillaceae</taxon>
        <taxon>Leuconostoc</taxon>
    </lineage>
</organism>
<dbReference type="EMBL" id="BJJW01000006">
    <property type="protein sequence ID" value="GDZ83884.1"/>
    <property type="molecule type" value="Genomic_DNA"/>
</dbReference>
<reference evidence="2 3" key="1">
    <citation type="submission" date="2019-04" db="EMBL/GenBank/DDBJ databases">
        <title>A pseudo-fructophilic Leuconostoc citreum strain F192-5 isolated from peel of satsuma mandarin: the first report for isolation and characterization of strain-dependent fructophilic-like characteristics.</title>
        <authorList>
            <person name="Maeno S."/>
            <person name="Tanizawa Y."/>
            <person name="Kajikawa A."/>
            <person name="Kanesaki Y."/>
            <person name="Kubota E."/>
            <person name="Arita M."/>
            <person name="Leon D."/>
            <person name="Endo A."/>
        </authorList>
    </citation>
    <scope>NUCLEOTIDE SEQUENCE [LARGE SCALE GENOMIC DNA]</scope>
    <source>
        <strain evidence="2 3">F192-5</strain>
    </source>
</reference>
<feature type="region of interest" description="Disordered" evidence="1">
    <location>
        <begin position="1"/>
        <end position="47"/>
    </location>
</feature>
<gene>
    <name evidence="2" type="ORF">LCIT_11260</name>
</gene>
<dbReference type="AlphaFoldDB" id="A0A5A5U2E3"/>
<protein>
    <submittedName>
        <fullName evidence="2">Uncharacterized protein</fullName>
    </submittedName>
</protein>
<evidence type="ECO:0000313" key="2">
    <source>
        <dbReference type="EMBL" id="GDZ83884.1"/>
    </source>
</evidence>